<keyword evidence="2" id="KW-1185">Reference proteome</keyword>
<reference evidence="1" key="1">
    <citation type="submission" date="2022-10" db="EMBL/GenBank/DDBJ databases">
        <title>Complete Genome of Trichothecium roseum strain YXFP-22015, a Plant Pathogen Isolated from Citrus.</title>
        <authorList>
            <person name="Wang Y."/>
            <person name="Zhu L."/>
        </authorList>
    </citation>
    <scope>NUCLEOTIDE SEQUENCE</scope>
    <source>
        <strain evidence="1">YXFP-22015</strain>
    </source>
</reference>
<dbReference type="Proteomes" id="UP001163324">
    <property type="component" value="Chromosome 1"/>
</dbReference>
<gene>
    <name evidence="1" type="ORF">N3K66_000162</name>
</gene>
<evidence type="ECO:0000313" key="2">
    <source>
        <dbReference type="Proteomes" id="UP001163324"/>
    </source>
</evidence>
<comment type="caution">
    <text evidence="1">The sequence shown here is derived from an EMBL/GenBank/DDBJ whole genome shotgun (WGS) entry which is preliminary data.</text>
</comment>
<proteinExistence type="predicted"/>
<dbReference type="EMBL" id="CM047940">
    <property type="protein sequence ID" value="KAI9903633.1"/>
    <property type="molecule type" value="Genomic_DNA"/>
</dbReference>
<accession>A0ACC0VCY7</accession>
<evidence type="ECO:0000313" key="1">
    <source>
        <dbReference type="EMBL" id="KAI9903633.1"/>
    </source>
</evidence>
<name>A0ACC0VCY7_9HYPO</name>
<sequence length="246" mass="27387">MAKNAILGTAALFLISASLMFLWFIILSGITDRSPLSKTYFLRADTSGITGARDVTQWTYFFFCGRDNNDCGHPRPAPALGKAWDGRASNVPADLIGSHGDHTTSFHYYYMWRFGWTFFLITLFFETLTFFSAFLACCGRLGAAVAAFVSLIALFFSTIATILMTAVFIKARNRFHDAGRSANIGSYAYGFAWASWALLLLSTVLFLLGIIGARSDKGYSGRRFRRNRSVRSRGSSNGRRVKDEYA</sequence>
<organism evidence="1 2">
    <name type="scientific">Trichothecium roseum</name>
    <dbReference type="NCBI Taxonomy" id="47278"/>
    <lineage>
        <taxon>Eukaryota</taxon>
        <taxon>Fungi</taxon>
        <taxon>Dikarya</taxon>
        <taxon>Ascomycota</taxon>
        <taxon>Pezizomycotina</taxon>
        <taxon>Sordariomycetes</taxon>
        <taxon>Hypocreomycetidae</taxon>
        <taxon>Hypocreales</taxon>
        <taxon>Hypocreales incertae sedis</taxon>
        <taxon>Trichothecium</taxon>
    </lineage>
</organism>
<protein>
    <submittedName>
        <fullName evidence="1">Uncharacterized protein</fullName>
    </submittedName>
</protein>